<dbReference type="GO" id="GO:0071424">
    <property type="term" value="F:rRNA (cytosine-N4-)-methyltransferase activity"/>
    <property type="evidence" value="ECO:0007669"/>
    <property type="project" value="UniProtKB-UniRule"/>
</dbReference>
<feature type="binding site" evidence="6">
    <location>
        <begin position="34"/>
        <end position="36"/>
    </location>
    <ligand>
        <name>S-adenosyl-L-methionine</name>
        <dbReference type="ChEBI" id="CHEBI:59789"/>
    </ligand>
</feature>
<keyword evidence="4 6" id="KW-0808">Transferase</keyword>
<evidence type="ECO:0000256" key="2">
    <source>
        <dbReference type="ARBA" id="ARBA00022552"/>
    </source>
</evidence>
<comment type="subcellular location">
    <subcellularLocation>
        <location evidence="6">Cytoplasm</location>
    </subcellularLocation>
</comment>
<feature type="binding site" evidence="6">
    <location>
        <position position="54"/>
    </location>
    <ligand>
        <name>S-adenosyl-L-methionine</name>
        <dbReference type="ChEBI" id="CHEBI:59789"/>
    </ligand>
</feature>
<dbReference type="AlphaFoldDB" id="A0A4Q2K896"/>
<dbReference type="SUPFAM" id="SSF81799">
    <property type="entry name" value="Putative methyltransferase TM0872, insert domain"/>
    <property type="match status" value="1"/>
</dbReference>
<proteinExistence type="inferred from homology"/>
<reference evidence="7 8" key="1">
    <citation type="journal article" date="2019" name="Gut">
        <title>Antibiotics-induced monodominance of a novel gut bacterial order.</title>
        <authorList>
            <person name="Hildebrand F."/>
            <person name="Moitinho-Silva L."/>
            <person name="Blasche S."/>
            <person name="Jahn M.T."/>
            <person name="Gossmann T.I."/>
            <person name="Heuerta-Cepas J."/>
            <person name="Hercog R."/>
            <person name="Luetge M."/>
            <person name="Bahram M."/>
            <person name="Pryszlak A."/>
            <person name="Alves R.J."/>
            <person name="Waszak S.M."/>
            <person name="Zhu A."/>
            <person name="Ye L."/>
            <person name="Costea P.I."/>
            <person name="Aalvink S."/>
            <person name="Belzer C."/>
            <person name="Forslund S.K."/>
            <person name="Sunagawa S."/>
            <person name="Hentschel U."/>
            <person name="Merten C."/>
            <person name="Patil K.R."/>
            <person name="Benes V."/>
            <person name="Bork P."/>
        </authorList>
    </citation>
    <scope>NUCLEOTIDE SEQUENCE [LARGE SCALE GENOMIC DNA]</scope>
    <source>
        <strain evidence="7 8">HDS1380</strain>
    </source>
</reference>
<keyword evidence="6" id="KW-0963">Cytoplasm</keyword>
<comment type="similarity">
    <text evidence="1 6">Belongs to the methyltransferase superfamily. RsmH family.</text>
</comment>
<evidence type="ECO:0000313" key="7">
    <source>
        <dbReference type="EMBL" id="RXZ58203.1"/>
    </source>
</evidence>
<dbReference type="GO" id="GO:0005737">
    <property type="term" value="C:cytoplasm"/>
    <property type="evidence" value="ECO:0007669"/>
    <property type="project" value="UniProtKB-SubCell"/>
</dbReference>
<dbReference type="Gene3D" id="3.40.50.150">
    <property type="entry name" value="Vaccinia Virus protein VP39"/>
    <property type="match status" value="1"/>
</dbReference>
<dbReference type="PANTHER" id="PTHR11265">
    <property type="entry name" value="S-ADENOSYL-METHYLTRANSFERASE MRAW"/>
    <property type="match status" value="1"/>
</dbReference>
<dbReference type="InterPro" id="IPR002903">
    <property type="entry name" value="RsmH"/>
</dbReference>
<comment type="caution">
    <text evidence="7">The sequence shown here is derived from an EMBL/GenBank/DDBJ whole genome shotgun (WGS) entry which is preliminary data.</text>
</comment>
<dbReference type="PANTHER" id="PTHR11265:SF0">
    <property type="entry name" value="12S RRNA N4-METHYLCYTIDINE METHYLTRANSFERASE"/>
    <property type="match status" value="1"/>
</dbReference>
<accession>A0A4Q2K896</accession>
<keyword evidence="5 6" id="KW-0949">S-adenosyl-L-methionine</keyword>
<evidence type="ECO:0000256" key="4">
    <source>
        <dbReference type="ARBA" id="ARBA00022679"/>
    </source>
</evidence>
<dbReference type="Pfam" id="PF01795">
    <property type="entry name" value="Methyltransf_5"/>
    <property type="match status" value="1"/>
</dbReference>
<dbReference type="HAMAP" id="MF_01007">
    <property type="entry name" value="16SrRNA_methyltr_H"/>
    <property type="match status" value="1"/>
</dbReference>
<evidence type="ECO:0000256" key="3">
    <source>
        <dbReference type="ARBA" id="ARBA00022603"/>
    </source>
</evidence>
<feature type="binding site" evidence="6">
    <location>
        <position position="109"/>
    </location>
    <ligand>
        <name>S-adenosyl-L-methionine</name>
        <dbReference type="ChEBI" id="CHEBI:59789"/>
    </ligand>
</feature>
<protein>
    <recommendedName>
        <fullName evidence="6">Ribosomal RNA small subunit methyltransferase H</fullName>
        <ecNumber evidence="6">2.1.1.199</ecNumber>
    </recommendedName>
    <alternativeName>
        <fullName evidence="6">16S rRNA m(4)C1402 methyltransferase</fullName>
    </alternativeName>
    <alternativeName>
        <fullName evidence="6">rRNA (cytosine-N(4)-)-methyltransferase RsmH</fullName>
    </alternativeName>
</protein>
<keyword evidence="2 6" id="KW-0698">rRNA processing</keyword>
<comment type="function">
    <text evidence="6">Specifically methylates the N4 position of cytidine in position 1402 (C1402) of 16S rRNA.</text>
</comment>
<evidence type="ECO:0000256" key="6">
    <source>
        <dbReference type="HAMAP-Rule" id="MF_01007"/>
    </source>
</evidence>
<dbReference type="InterPro" id="IPR023397">
    <property type="entry name" value="SAM-dep_MeTrfase_MraW_recog"/>
</dbReference>
<dbReference type="Proteomes" id="UP000291269">
    <property type="component" value="Unassembled WGS sequence"/>
</dbReference>
<keyword evidence="8" id="KW-1185">Reference proteome</keyword>
<evidence type="ECO:0000256" key="1">
    <source>
        <dbReference type="ARBA" id="ARBA00010396"/>
    </source>
</evidence>
<evidence type="ECO:0000313" key="8">
    <source>
        <dbReference type="Proteomes" id="UP000291269"/>
    </source>
</evidence>
<feature type="binding site" evidence="6">
    <location>
        <position position="102"/>
    </location>
    <ligand>
        <name>S-adenosyl-L-methionine</name>
        <dbReference type="ChEBI" id="CHEBI:59789"/>
    </ligand>
</feature>
<keyword evidence="3 6" id="KW-0489">Methyltransferase</keyword>
<sequence>MLEFAHKPVMLEECMAGLDIKSGGVYFDGTLGGGGHSYEILRRSAPDGRLIATDLDDFAIAAAGEKLKEFGNRFRIFKSNYKDYERVLEEANVSELDGVLLDFGVSSFQLDEETRGFSYMKKNAPLDMRMDPEAALSAREVVNGYSEQSLYEILRDYGEEKFAKKIAFNLVKERERAPVETAGRLVEIVEKSIPAKFKQNGPCARKTFQAIRIEVNGELDKLSETVKGLARKLKKGGRICILTFHSLEDRIVKNAFRDLETDCVCDKSLPVCVCGKKREIVSIGRKPLVAGEEEQKNNSRSKCAKLRIAERV</sequence>
<feature type="binding site" evidence="6">
    <location>
        <position position="81"/>
    </location>
    <ligand>
        <name>S-adenosyl-L-methionine</name>
        <dbReference type="ChEBI" id="CHEBI:59789"/>
    </ligand>
</feature>
<dbReference type="GO" id="GO:0070475">
    <property type="term" value="P:rRNA base methylation"/>
    <property type="evidence" value="ECO:0007669"/>
    <property type="project" value="UniProtKB-UniRule"/>
</dbReference>
<dbReference type="OrthoDB" id="9806637at2"/>
<dbReference type="Gene3D" id="1.10.150.170">
    <property type="entry name" value="Putative methyltransferase TM0872, insert domain"/>
    <property type="match status" value="1"/>
</dbReference>
<dbReference type="InterPro" id="IPR029063">
    <property type="entry name" value="SAM-dependent_MTases_sf"/>
</dbReference>
<comment type="catalytic activity">
    <reaction evidence="6">
        <text>cytidine(1402) in 16S rRNA + S-adenosyl-L-methionine = N(4)-methylcytidine(1402) in 16S rRNA + S-adenosyl-L-homocysteine + H(+)</text>
        <dbReference type="Rhea" id="RHEA:42928"/>
        <dbReference type="Rhea" id="RHEA-COMP:10286"/>
        <dbReference type="Rhea" id="RHEA-COMP:10287"/>
        <dbReference type="ChEBI" id="CHEBI:15378"/>
        <dbReference type="ChEBI" id="CHEBI:57856"/>
        <dbReference type="ChEBI" id="CHEBI:59789"/>
        <dbReference type="ChEBI" id="CHEBI:74506"/>
        <dbReference type="ChEBI" id="CHEBI:82748"/>
        <dbReference type="EC" id="2.1.1.199"/>
    </reaction>
</comment>
<evidence type="ECO:0000256" key="5">
    <source>
        <dbReference type="ARBA" id="ARBA00022691"/>
    </source>
</evidence>
<name>A0A4Q2K896_9FIRM</name>
<dbReference type="EMBL" id="SDOZ01000003">
    <property type="protein sequence ID" value="RXZ58203.1"/>
    <property type="molecule type" value="Genomic_DNA"/>
</dbReference>
<organism evidence="7 8">
    <name type="scientific">Candidatus Borkfalkia ceftriaxoniphila</name>
    <dbReference type="NCBI Taxonomy" id="2508949"/>
    <lineage>
        <taxon>Bacteria</taxon>
        <taxon>Bacillati</taxon>
        <taxon>Bacillota</taxon>
        <taxon>Clostridia</taxon>
        <taxon>Christensenellales</taxon>
        <taxon>Christensenellaceae</taxon>
        <taxon>Candidatus Borkfalkia</taxon>
    </lineage>
</organism>
<dbReference type="PIRSF" id="PIRSF004486">
    <property type="entry name" value="MraW"/>
    <property type="match status" value="1"/>
</dbReference>
<dbReference type="NCBIfam" id="TIGR00006">
    <property type="entry name" value="16S rRNA (cytosine(1402)-N(4))-methyltransferase RsmH"/>
    <property type="match status" value="1"/>
</dbReference>
<dbReference type="SUPFAM" id="SSF53335">
    <property type="entry name" value="S-adenosyl-L-methionine-dependent methyltransferases"/>
    <property type="match status" value="1"/>
</dbReference>
<gene>
    <name evidence="6 7" type="primary">rsmH</name>
    <name evidence="7" type="ORF">ESZ91_09090</name>
</gene>
<dbReference type="EC" id="2.1.1.199" evidence="6"/>